<dbReference type="SUPFAM" id="SSF53474">
    <property type="entry name" value="alpha/beta-Hydrolases"/>
    <property type="match status" value="1"/>
</dbReference>
<dbReference type="InterPro" id="IPR029058">
    <property type="entry name" value="AB_hydrolase_fold"/>
</dbReference>
<comment type="caution">
    <text evidence="2">The sequence shown here is derived from an EMBL/GenBank/DDBJ whole genome shotgun (WGS) entry which is preliminary data.</text>
</comment>
<feature type="domain" description="Dienelactone hydrolase" evidence="1">
    <location>
        <begin position="32"/>
        <end position="272"/>
    </location>
</feature>
<dbReference type="PANTHER" id="PTHR17630:SF105">
    <property type="entry name" value="DIENELACTONE HYDROLASE FAMILY PROTEIN (AFU_ORTHOLOGUE AFUA_4G08790)"/>
    <property type="match status" value="1"/>
</dbReference>
<keyword evidence="3" id="KW-1185">Reference proteome</keyword>
<dbReference type="Pfam" id="PF01738">
    <property type="entry name" value="DLH"/>
    <property type="match status" value="1"/>
</dbReference>
<evidence type="ECO:0000259" key="1">
    <source>
        <dbReference type="Pfam" id="PF01738"/>
    </source>
</evidence>
<accession>A0AA43TWY9</accession>
<dbReference type="Proteomes" id="UP001161017">
    <property type="component" value="Unassembled WGS sequence"/>
</dbReference>
<dbReference type="InterPro" id="IPR002925">
    <property type="entry name" value="Dienelactn_hydro"/>
</dbReference>
<dbReference type="PANTHER" id="PTHR17630">
    <property type="entry name" value="DIENELACTONE HYDROLASE"/>
    <property type="match status" value="1"/>
</dbReference>
<proteinExistence type="predicted"/>
<dbReference type="GO" id="GO:0016787">
    <property type="term" value="F:hydrolase activity"/>
    <property type="evidence" value="ECO:0007669"/>
    <property type="project" value="InterPro"/>
</dbReference>
<reference evidence="2" key="1">
    <citation type="journal article" date="2023" name="Genome Biol. Evol.">
        <title>First Whole Genome Sequence and Flow Cytometry Genome Size Data for the Lichen-Forming Fungus Ramalina farinacea (Ascomycota).</title>
        <authorList>
            <person name="Llewellyn T."/>
            <person name="Mian S."/>
            <person name="Hill R."/>
            <person name="Leitch I.J."/>
            <person name="Gaya E."/>
        </authorList>
    </citation>
    <scope>NUCLEOTIDE SEQUENCE</scope>
    <source>
        <strain evidence="2">LIQ254RAFAR</strain>
    </source>
</reference>
<evidence type="ECO:0000313" key="2">
    <source>
        <dbReference type="EMBL" id="MDI1491028.1"/>
    </source>
</evidence>
<dbReference type="Gene3D" id="3.40.50.1820">
    <property type="entry name" value="alpha/beta hydrolase"/>
    <property type="match status" value="1"/>
</dbReference>
<sequence length="273" mass="29374">MSTNVGMGECCLSGHINEGKPVGREDQIGGLPVYVSEPKGGSKTRSLIFITDIFGWEVPNVRLLADEYAKAGFYCYVPDVLNGDPLPTSFLDNVEPNVKTQESLSVTDKAKNAAIVPATLGTWLPKHTEGVTKPLIDGFINTVRMTPGTNKIGAIGFCWGGRYAILEAHGQKKDGGGSDIGGVDAAMACHPSLVAVPGDFDPVSVPLSLAVGTKDSLLDQATVGKIQDLMAKKIYEDQIHGFAIRSDWSNEKEKKAMDETLQQGIEWFNKYLS</sequence>
<organism evidence="2 3">
    <name type="scientific">Ramalina farinacea</name>
    <dbReference type="NCBI Taxonomy" id="258253"/>
    <lineage>
        <taxon>Eukaryota</taxon>
        <taxon>Fungi</taxon>
        <taxon>Dikarya</taxon>
        <taxon>Ascomycota</taxon>
        <taxon>Pezizomycotina</taxon>
        <taxon>Lecanoromycetes</taxon>
        <taxon>OSLEUM clade</taxon>
        <taxon>Lecanoromycetidae</taxon>
        <taxon>Lecanorales</taxon>
        <taxon>Lecanorineae</taxon>
        <taxon>Ramalinaceae</taxon>
        <taxon>Ramalina</taxon>
    </lineage>
</organism>
<dbReference type="EMBL" id="JAPUFD010000013">
    <property type="protein sequence ID" value="MDI1491028.1"/>
    <property type="molecule type" value="Genomic_DNA"/>
</dbReference>
<dbReference type="AlphaFoldDB" id="A0AA43TWY9"/>
<protein>
    <recommendedName>
        <fullName evidence="1">Dienelactone hydrolase domain-containing protein</fullName>
    </recommendedName>
</protein>
<evidence type="ECO:0000313" key="3">
    <source>
        <dbReference type="Proteomes" id="UP001161017"/>
    </source>
</evidence>
<gene>
    <name evidence="2" type="ORF">OHK93_002233</name>
</gene>
<name>A0AA43TWY9_9LECA</name>